<comment type="caution">
    <text evidence="5">The sequence shown here is derived from an EMBL/GenBank/DDBJ whole genome shotgun (WGS) entry which is preliminary data.</text>
</comment>
<dbReference type="GO" id="GO:0061564">
    <property type="term" value="P:axon development"/>
    <property type="evidence" value="ECO:0007669"/>
    <property type="project" value="TreeGrafter"/>
</dbReference>
<dbReference type="InterPro" id="IPR011598">
    <property type="entry name" value="bHLH_dom"/>
</dbReference>
<dbReference type="GO" id="GO:0007423">
    <property type="term" value="P:sensory organ development"/>
    <property type="evidence" value="ECO:0007669"/>
    <property type="project" value="TreeGrafter"/>
</dbReference>
<dbReference type="GO" id="GO:0000981">
    <property type="term" value="F:DNA-binding transcription factor activity, RNA polymerase II-specific"/>
    <property type="evidence" value="ECO:0007669"/>
    <property type="project" value="TreeGrafter"/>
</dbReference>
<evidence type="ECO:0000256" key="3">
    <source>
        <dbReference type="SAM" id="MobiDB-lite"/>
    </source>
</evidence>
<evidence type="ECO:0000256" key="2">
    <source>
        <dbReference type="ARBA" id="ARBA00023163"/>
    </source>
</evidence>
<dbReference type="EMBL" id="JAHDVG010000486">
    <property type="protein sequence ID" value="KAH1167576.1"/>
    <property type="molecule type" value="Genomic_DNA"/>
</dbReference>
<dbReference type="AlphaFoldDB" id="A0A9D3WV30"/>
<reference evidence="5" key="1">
    <citation type="submission" date="2021-09" db="EMBL/GenBank/DDBJ databases">
        <title>The genome of Mauremys mutica provides insights into the evolution of semi-aquatic lifestyle.</title>
        <authorList>
            <person name="Gong S."/>
            <person name="Gao Y."/>
        </authorList>
    </citation>
    <scope>NUCLEOTIDE SEQUENCE</scope>
    <source>
        <strain evidence="5">MM-2020</strain>
        <tissue evidence="5">Muscle</tissue>
    </source>
</reference>
<dbReference type="PROSITE" id="PS50888">
    <property type="entry name" value="BHLH"/>
    <property type="match status" value="1"/>
</dbReference>
<gene>
    <name evidence="5" type="ORF">KIL84_003059</name>
</gene>
<keyword evidence="1" id="KW-0805">Transcription regulation</keyword>
<name>A0A9D3WV30_9SAUR</name>
<evidence type="ECO:0000313" key="6">
    <source>
        <dbReference type="Proteomes" id="UP000827986"/>
    </source>
</evidence>
<dbReference type="InterPro" id="IPR050359">
    <property type="entry name" value="bHLH_transcription_factors"/>
</dbReference>
<dbReference type="GO" id="GO:0046983">
    <property type="term" value="F:protein dimerization activity"/>
    <property type="evidence" value="ECO:0007669"/>
    <property type="project" value="InterPro"/>
</dbReference>
<keyword evidence="6" id="KW-1185">Reference proteome</keyword>
<organism evidence="5 6">
    <name type="scientific">Mauremys mutica</name>
    <name type="common">yellowpond turtle</name>
    <dbReference type="NCBI Taxonomy" id="74926"/>
    <lineage>
        <taxon>Eukaryota</taxon>
        <taxon>Metazoa</taxon>
        <taxon>Chordata</taxon>
        <taxon>Craniata</taxon>
        <taxon>Vertebrata</taxon>
        <taxon>Euteleostomi</taxon>
        <taxon>Archelosauria</taxon>
        <taxon>Testudinata</taxon>
        <taxon>Testudines</taxon>
        <taxon>Cryptodira</taxon>
        <taxon>Durocryptodira</taxon>
        <taxon>Testudinoidea</taxon>
        <taxon>Geoemydidae</taxon>
        <taxon>Geoemydinae</taxon>
        <taxon>Mauremys</taxon>
    </lineage>
</organism>
<dbReference type="SUPFAM" id="SSF47459">
    <property type="entry name" value="HLH, helix-loop-helix DNA-binding domain"/>
    <property type="match status" value="1"/>
</dbReference>
<accession>A0A9D3WV30</accession>
<proteinExistence type="predicted"/>
<dbReference type="InterPro" id="IPR036638">
    <property type="entry name" value="HLH_DNA-bd_sf"/>
</dbReference>
<dbReference type="Proteomes" id="UP000827986">
    <property type="component" value="Unassembled WGS sequence"/>
</dbReference>
<evidence type="ECO:0000313" key="5">
    <source>
        <dbReference type="EMBL" id="KAH1167576.1"/>
    </source>
</evidence>
<dbReference type="GO" id="GO:0070888">
    <property type="term" value="F:E-box binding"/>
    <property type="evidence" value="ECO:0007669"/>
    <property type="project" value="TreeGrafter"/>
</dbReference>
<sequence length="236" mass="25338">MKARCTPEPVRAGGFLSYSFSALPCHCNARVQREEAAEAGRGLQGNARDFQPAGVAGWKVTDGRFPQGSVSLNPGELALVRAPDCGPPPGLQGKRALAGWGYDPLAGAWIRRRRRLAANARERRRMLALNVAFDRLRSVIPALRNEKKLSKAETLQMAKIYISMLSELLRRGEGAGGPRDSGQTLAVQKGGSTQRPDTAAPPSTEKCSPILPPAQNSPQAFNSLRRAATEPGSARC</sequence>
<protein>
    <recommendedName>
        <fullName evidence="4">BHLH domain-containing protein</fullName>
    </recommendedName>
</protein>
<dbReference type="GO" id="GO:0005634">
    <property type="term" value="C:nucleus"/>
    <property type="evidence" value="ECO:0007669"/>
    <property type="project" value="TreeGrafter"/>
</dbReference>
<keyword evidence="2" id="KW-0804">Transcription</keyword>
<dbReference type="GO" id="GO:0045944">
    <property type="term" value="P:positive regulation of transcription by RNA polymerase II"/>
    <property type="evidence" value="ECO:0007669"/>
    <property type="project" value="TreeGrafter"/>
</dbReference>
<dbReference type="SMART" id="SM00353">
    <property type="entry name" value="HLH"/>
    <property type="match status" value="1"/>
</dbReference>
<feature type="compositionally biased region" description="Polar residues" evidence="3">
    <location>
        <begin position="181"/>
        <end position="196"/>
    </location>
</feature>
<dbReference type="PANTHER" id="PTHR19290">
    <property type="entry name" value="BASIC HELIX-LOOP-HELIX PROTEIN NEUROGENIN-RELATED"/>
    <property type="match status" value="1"/>
</dbReference>
<dbReference type="PANTHER" id="PTHR19290:SF82">
    <property type="entry name" value="TRANSCRIPTION FACTOR ATOH1"/>
    <property type="match status" value="1"/>
</dbReference>
<feature type="domain" description="BHLH" evidence="4">
    <location>
        <begin position="113"/>
        <end position="165"/>
    </location>
</feature>
<evidence type="ECO:0000259" key="4">
    <source>
        <dbReference type="PROSITE" id="PS50888"/>
    </source>
</evidence>
<dbReference type="Pfam" id="PF00010">
    <property type="entry name" value="HLH"/>
    <property type="match status" value="1"/>
</dbReference>
<dbReference type="Gene3D" id="4.10.280.10">
    <property type="entry name" value="Helix-loop-helix DNA-binding domain"/>
    <property type="match status" value="1"/>
</dbReference>
<evidence type="ECO:0000256" key="1">
    <source>
        <dbReference type="ARBA" id="ARBA00023015"/>
    </source>
</evidence>
<feature type="region of interest" description="Disordered" evidence="3">
    <location>
        <begin position="172"/>
        <end position="236"/>
    </location>
</feature>